<dbReference type="AlphaFoldDB" id="A0A2R6W9I7"/>
<dbReference type="PROSITE" id="PS50090">
    <property type="entry name" value="MYB_LIKE"/>
    <property type="match status" value="2"/>
</dbReference>
<dbReference type="InterPro" id="IPR009057">
    <property type="entry name" value="Homeodomain-like_sf"/>
</dbReference>
<feature type="region of interest" description="Disordered" evidence="1">
    <location>
        <begin position="283"/>
        <end position="322"/>
    </location>
</feature>
<evidence type="ECO:0000313" key="5">
    <source>
        <dbReference type="EMBL" id="PTQ30518.1"/>
    </source>
</evidence>
<dbReference type="InterPro" id="IPR050560">
    <property type="entry name" value="MYB_TF"/>
</dbReference>
<reference evidence="6" key="1">
    <citation type="journal article" date="2017" name="Cell">
        <title>Insights into land plant evolution garnered from the Marchantia polymorpha genome.</title>
        <authorList>
            <person name="Bowman J.L."/>
            <person name="Kohchi T."/>
            <person name="Yamato K.T."/>
            <person name="Jenkins J."/>
            <person name="Shu S."/>
            <person name="Ishizaki K."/>
            <person name="Yamaoka S."/>
            <person name="Nishihama R."/>
            <person name="Nakamura Y."/>
            <person name="Berger F."/>
            <person name="Adam C."/>
            <person name="Aki S.S."/>
            <person name="Althoff F."/>
            <person name="Araki T."/>
            <person name="Arteaga-Vazquez M.A."/>
            <person name="Balasubrmanian S."/>
            <person name="Barry K."/>
            <person name="Bauer D."/>
            <person name="Boehm C.R."/>
            <person name="Briginshaw L."/>
            <person name="Caballero-Perez J."/>
            <person name="Catarino B."/>
            <person name="Chen F."/>
            <person name="Chiyoda S."/>
            <person name="Chovatia M."/>
            <person name="Davies K.M."/>
            <person name="Delmans M."/>
            <person name="Demura T."/>
            <person name="Dierschke T."/>
            <person name="Dolan L."/>
            <person name="Dorantes-Acosta A.E."/>
            <person name="Eklund D.M."/>
            <person name="Florent S.N."/>
            <person name="Flores-Sandoval E."/>
            <person name="Fujiyama A."/>
            <person name="Fukuzawa H."/>
            <person name="Galik B."/>
            <person name="Grimanelli D."/>
            <person name="Grimwood J."/>
            <person name="Grossniklaus U."/>
            <person name="Hamada T."/>
            <person name="Haseloff J."/>
            <person name="Hetherington A.J."/>
            <person name="Higo A."/>
            <person name="Hirakawa Y."/>
            <person name="Hundley H.N."/>
            <person name="Ikeda Y."/>
            <person name="Inoue K."/>
            <person name="Inoue S.I."/>
            <person name="Ishida S."/>
            <person name="Jia Q."/>
            <person name="Kakita M."/>
            <person name="Kanazawa T."/>
            <person name="Kawai Y."/>
            <person name="Kawashima T."/>
            <person name="Kennedy M."/>
            <person name="Kinose K."/>
            <person name="Kinoshita T."/>
            <person name="Kohara Y."/>
            <person name="Koide E."/>
            <person name="Komatsu K."/>
            <person name="Kopischke S."/>
            <person name="Kubo M."/>
            <person name="Kyozuka J."/>
            <person name="Lagercrantz U."/>
            <person name="Lin S.S."/>
            <person name="Lindquist E."/>
            <person name="Lipzen A.M."/>
            <person name="Lu C.W."/>
            <person name="De Luna E."/>
            <person name="Martienssen R.A."/>
            <person name="Minamino N."/>
            <person name="Mizutani M."/>
            <person name="Mizutani M."/>
            <person name="Mochizuki N."/>
            <person name="Monte I."/>
            <person name="Mosher R."/>
            <person name="Nagasaki H."/>
            <person name="Nakagami H."/>
            <person name="Naramoto S."/>
            <person name="Nishitani K."/>
            <person name="Ohtani M."/>
            <person name="Okamoto T."/>
            <person name="Okumura M."/>
            <person name="Phillips J."/>
            <person name="Pollak B."/>
            <person name="Reinders A."/>
            <person name="Rovekamp M."/>
            <person name="Sano R."/>
            <person name="Sawa S."/>
            <person name="Schmid M.W."/>
            <person name="Shirakawa M."/>
            <person name="Solano R."/>
            <person name="Spunde A."/>
            <person name="Suetsugu N."/>
            <person name="Sugano S."/>
            <person name="Sugiyama A."/>
            <person name="Sun R."/>
            <person name="Suzuki Y."/>
            <person name="Takenaka M."/>
            <person name="Takezawa D."/>
            <person name="Tomogane H."/>
            <person name="Tsuzuki M."/>
            <person name="Ueda T."/>
            <person name="Umeda M."/>
            <person name="Ward J.M."/>
            <person name="Watanabe Y."/>
            <person name="Yazaki K."/>
            <person name="Yokoyama R."/>
            <person name="Yoshitake Y."/>
            <person name="Yotsui I."/>
            <person name="Zachgo S."/>
            <person name="Schmutz J."/>
        </authorList>
    </citation>
    <scope>NUCLEOTIDE SEQUENCE [LARGE SCALE GENOMIC DNA]</scope>
    <source>
        <strain evidence="6">Tak-1</strain>
    </source>
</reference>
<dbReference type="EMBL" id="KZ772795">
    <property type="protein sequence ID" value="PTQ30518.1"/>
    <property type="molecule type" value="Genomic_DNA"/>
</dbReference>
<feature type="domain" description="Myb-like" evidence="2">
    <location>
        <begin position="113"/>
        <end position="160"/>
    </location>
</feature>
<dbReference type="PANTHER" id="PTHR45614:SF76">
    <property type="entry name" value="TRANSCRIPTION FACTOR MYB124"/>
    <property type="match status" value="1"/>
</dbReference>
<dbReference type="InterPro" id="IPR001005">
    <property type="entry name" value="SANT/Myb"/>
</dbReference>
<evidence type="ECO:0000259" key="2">
    <source>
        <dbReference type="PROSITE" id="PS50090"/>
    </source>
</evidence>
<dbReference type="GO" id="GO:0006355">
    <property type="term" value="P:regulation of DNA-templated transcription"/>
    <property type="evidence" value="ECO:0000318"/>
    <property type="project" value="GO_Central"/>
</dbReference>
<evidence type="ECO:0000259" key="4">
    <source>
        <dbReference type="PROSITE" id="PS51294"/>
    </source>
</evidence>
<gene>
    <name evidence="5" type="ORF">MARPO_0123s0012</name>
</gene>
<dbReference type="PROSITE" id="PS51293">
    <property type="entry name" value="SANT"/>
    <property type="match status" value="1"/>
</dbReference>
<dbReference type="SUPFAM" id="SSF46689">
    <property type="entry name" value="Homeodomain-like"/>
    <property type="match status" value="1"/>
</dbReference>
<dbReference type="GO" id="GO:0000981">
    <property type="term" value="F:DNA-binding transcription factor activity, RNA polymerase II-specific"/>
    <property type="evidence" value="ECO:0000318"/>
    <property type="project" value="GO_Central"/>
</dbReference>
<organism evidence="5 6">
    <name type="scientific">Marchantia polymorpha</name>
    <name type="common">Common liverwort</name>
    <name type="synonym">Marchantia aquatica</name>
    <dbReference type="NCBI Taxonomy" id="3197"/>
    <lineage>
        <taxon>Eukaryota</taxon>
        <taxon>Viridiplantae</taxon>
        <taxon>Streptophyta</taxon>
        <taxon>Embryophyta</taxon>
        <taxon>Marchantiophyta</taxon>
        <taxon>Marchantiopsida</taxon>
        <taxon>Marchantiidae</taxon>
        <taxon>Marchantiales</taxon>
        <taxon>Marchantiaceae</taxon>
        <taxon>Marchantia</taxon>
    </lineage>
</organism>
<dbReference type="Proteomes" id="UP000244005">
    <property type="component" value="Unassembled WGS sequence"/>
</dbReference>
<dbReference type="GO" id="GO:0000978">
    <property type="term" value="F:RNA polymerase II cis-regulatory region sequence-specific DNA binding"/>
    <property type="evidence" value="ECO:0000318"/>
    <property type="project" value="GO_Central"/>
</dbReference>
<dbReference type="Pfam" id="PF00249">
    <property type="entry name" value="Myb_DNA-binding"/>
    <property type="match status" value="2"/>
</dbReference>
<sequence>MAGEDFPREEDSKQGYHAKMQALTCNDSIMLRAAGHTLQSCFSPETPALPDSPTDSHMSMDPPATFTEQEDEFLRELVKRHGTKKWHIISAKMHNKTPRECRKRWRTYLHMCMNKSSWSEEEDRLLIEGHNAYGNRWTEIAKMVPGRTDNAVKNRYNALCKKRSHRSSKAVSLGGMPVMETSDETDMLMKDMAKRAKKLKSRDEGLGLYIPSVNRSLGAKHNLSIEIPGDSDVLRAEGSRKPLTALNMSDSTSLQELRDAGDSNSPRDGQVDMDEVMGWLLARTPTPTCNGSGNSNSTVTSSASTSPSRPNEHIYSSDQGNHQVTSLLKDSCQKCTSFTSSTSHQLPDEDDEQ</sequence>
<protein>
    <submittedName>
        <fullName evidence="5">Uncharacterized protein</fullName>
    </submittedName>
</protein>
<feature type="compositionally biased region" description="Low complexity" evidence="1">
    <location>
        <begin position="286"/>
        <end position="309"/>
    </location>
</feature>
<dbReference type="GO" id="GO:0005634">
    <property type="term" value="C:nucleus"/>
    <property type="evidence" value="ECO:0000318"/>
    <property type="project" value="GO_Central"/>
</dbReference>
<dbReference type="InterPro" id="IPR017930">
    <property type="entry name" value="Myb_dom"/>
</dbReference>
<feature type="domain" description="HTH myb-type" evidence="4">
    <location>
        <begin position="114"/>
        <end position="164"/>
    </location>
</feature>
<dbReference type="Gramene" id="Mp7g16300.1">
    <property type="protein sequence ID" value="Mp7g16300.1.cds"/>
    <property type="gene ID" value="Mp7g16300"/>
</dbReference>
<feature type="domain" description="Myb-like" evidence="2">
    <location>
        <begin position="66"/>
        <end position="109"/>
    </location>
</feature>
<feature type="domain" description="SANT" evidence="3">
    <location>
        <begin position="115"/>
        <end position="165"/>
    </location>
</feature>
<evidence type="ECO:0000256" key="1">
    <source>
        <dbReference type="SAM" id="MobiDB-lite"/>
    </source>
</evidence>
<dbReference type="OMA" id="TCNDSIM"/>
<dbReference type="PROSITE" id="PS51294">
    <property type="entry name" value="HTH_MYB"/>
    <property type="match status" value="2"/>
</dbReference>
<dbReference type="CDD" id="cd00167">
    <property type="entry name" value="SANT"/>
    <property type="match status" value="2"/>
</dbReference>
<dbReference type="PANTHER" id="PTHR45614">
    <property type="entry name" value="MYB PROTEIN-RELATED"/>
    <property type="match status" value="1"/>
</dbReference>
<accession>A0A2R6W9I7</accession>
<dbReference type="InterPro" id="IPR017884">
    <property type="entry name" value="SANT_dom"/>
</dbReference>
<evidence type="ECO:0000259" key="3">
    <source>
        <dbReference type="PROSITE" id="PS51293"/>
    </source>
</evidence>
<feature type="domain" description="HTH myb-type" evidence="4">
    <location>
        <begin position="65"/>
        <end position="113"/>
    </location>
</feature>
<name>A0A2R6W9I7_MARPO</name>
<keyword evidence="6" id="KW-1185">Reference proteome</keyword>
<evidence type="ECO:0000313" key="6">
    <source>
        <dbReference type="Proteomes" id="UP000244005"/>
    </source>
</evidence>
<dbReference type="SMART" id="SM00717">
    <property type="entry name" value="SANT"/>
    <property type="match status" value="2"/>
</dbReference>
<dbReference type="Gene3D" id="1.10.10.60">
    <property type="entry name" value="Homeodomain-like"/>
    <property type="match status" value="2"/>
</dbReference>
<dbReference type="OrthoDB" id="2143914at2759"/>
<feature type="compositionally biased region" description="Polar residues" evidence="1">
    <location>
        <begin position="246"/>
        <end position="255"/>
    </location>
</feature>
<proteinExistence type="predicted"/>
<feature type="region of interest" description="Disordered" evidence="1">
    <location>
        <begin position="242"/>
        <end position="271"/>
    </location>
</feature>